<dbReference type="PRINTS" id="PR00413">
    <property type="entry name" value="HADHALOGNASE"/>
</dbReference>
<dbReference type="InterPro" id="IPR036412">
    <property type="entry name" value="HAD-like_sf"/>
</dbReference>
<dbReference type="InterPro" id="IPR023214">
    <property type="entry name" value="HAD_sf"/>
</dbReference>
<dbReference type="Gene3D" id="1.10.150.240">
    <property type="entry name" value="Putative phosphatase, domain 2"/>
    <property type="match status" value="1"/>
</dbReference>
<dbReference type="NCBIfam" id="TIGR01509">
    <property type="entry name" value="HAD-SF-IA-v3"/>
    <property type="match status" value="1"/>
</dbReference>
<dbReference type="PANTHER" id="PTHR43611:SF3">
    <property type="entry name" value="FLAVIN MONONUCLEOTIDE HYDROLASE 1, CHLOROPLATIC"/>
    <property type="match status" value="1"/>
</dbReference>
<dbReference type="SFLD" id="SFLDG01129">
    <property type="entry name" value="C1.5:_HAD__Beta-PGM__Phosphata"/>
    <property type="match status" value="1"/>
</dbReference>
<proteinExistence type="predicted"/>
<organism evidence="1">
    <name type="scientific">marine metagenome</name>
    <dbReference type="NCBI Taxonomy" id="408172"/>
    <lineage>
        <taxon>unclassified sequences</taxon>
        <taxon>metagenomes</taxon>
        <taxon>ecological metagenomes</taxon>
    </lineage>
</organism>
<dbReference type="Gene3D" id="3.40.50.1000">
    <property type="entry name" value="HAD superfamily/HAD-like"/>
    <property type="match status" value="1"/>
</dbReference>
<dbReference type="EMBL" id="UINC01000268">
    <property type="protein sequence ID" value="SUZ52350.1"/>
    <property type="molecule type" value="Genomic_DNA"/>
</dbReference>
<gene>
    <name evidence="1" type="ORF">METZ01_LOCUS5204</name>
</gene>
<reference evidence="1" key="1">
    <citation type="submission" date="2018-05" db="EMBL/GenBank/DDBJ databases">
        <authorList>
            <person name="Lanie J.A."/>
            <person name="Ng W.-L."/>
            <person name="Kazmierczak K.M."/>
            <person name="Andrzejewski T.M."/>
            <person name="Davidsen T.M."/>
            <person name="Wayne K.J."/>
            <person name="Tettelin H."/>
            <person name="Glass J.I."/>
            <person name="Rusch D."/>
            <person name="Podicherti R."/>
            <person name="Tsui H.-C.T."/>
            <person name="Winkler M.E."/>
        </authorList>
    </citation>
    <scope>NUCLEOTIDE SEQUENCE</scope>
</reference>
<dbReference type="PANTHER" id="PTHR43611">
    <property type="entry name" value="ALPHA-D-GLUCOSE 1-PHOSPHATE PHOSPHATASE"/>
    <property type="match status" value="1"/>
</dbReference>
<sequence length="216" mass="25141">MKYSGLMLDFGGVILKTPFEMHRLVEKKLNFKENTLNWYGPFDPKSDLLWLKMQANKISEQDYWREKSRLIGNLIGKRWTLRDYMTCCYHGFQESDIIRKEAREAIIKVKESGLSVGILTNEIEYFHGKEWMDALDILKNVEYLVDGSRTKVLKPNYRAYQFAIESSGLNANEIIFIDDQIRNVNGAKKSRLHAIYFDVTEPVQAFKIALDLLGVC</sequence>
<dbReference type="AlphaFoldDB" id="A0A381NCM4"/>
<dbReference type="Pfam" id="PF13419">
    <property type="entry name" value="HAD_2"/>
    <property type="match status" value="1"/>
</dbReference>
<protein>
    <recommendedName>
        <fullName evidence="2">HAD family hydrolase</fullName>
    </recommendedName>
</protein>
<dbReference type="InterPro" id="IPR041492">
    <property type="entry name" value="HAD_2"/>
</dbReference>
<evidence type="ECO:0000313" key="1">
    <source>
        <dbReference type="EMBL" id="SUZ52350.1"/>
    </source>
</evidence>
<dbReference type="InterPro" id="IPR023198">
    <property type="entry name" value="PGP-like_dom2"/>
</dbReference>
<dbReference type="SUPFAM" id="SSF56784">
    <property type="entry name" value="HAD-like"/>
    <property type="match status" value="1"/>
</dbReference>
<accession>A0A381NCM4</accession>
<evidence type="ECO:0008006" key="2">
    <source>
        <dbReference type="Google" id="ProtNLM"/>
    </source>
</evidence>
<dbReference type="SFLD" id="SFLDS00003">
    <property type="entry name" value="Haloacid_Dehalogenase"/>
    <property type="match status" value="1"/>
</dbReference>
<name>A0A381NCM4_9ZZZZ</name>
<dbReference type="InterPro" id="IPR006439">
    <property type="entry name" value="HAD-SF_hydro_IA"/>
</dbReference>